<dbReference type="Pfam" id="PF18944">
    <property type="entry name" value="DUF5691"/>
    <property type="match status" value="1"/>
</dbReference>
<gene>
    <name evidence="1" type="ORF">NF867_15275</name>
</gene>
<protein>
    <submittedName>
        <fullName evidence="1">DUF5691 domain-containing protein</fullName>
    </submittedName>
</protein>
<dbReference type="Proteomes" id="UP001155182">
    <property type="component" value="Unassembled WGS sequence"/>
</dbReference>
<sequence length="487" mass="55685">MQEDIIKTALLGTGKMPLKASSDLEDFASRIIARQEDKEDAFLKYAGLAFIYQESGLEPAEGTSSIEECAAETLKELNSNINQYLLDALQAKDEILFDYLIFRAVQARKVAPAAIVPKLLNKAIEQKGKADKILPVCGELGKWLCSMNPEWKKISEKESETANWETGNHEERQRFLKALRLQNPSEARELLIADFDQENAANRTDFIDLLETGLSLQDEEFLMKCLADKSKKVKESALQLLRILKDSLINKSFVNHLLKVILIKEERQLLILKKKVLHIDTSAVLPDEILQYGIEKVSSQKGVDDNFFQLAQLFAYVEPAVLVQALNTEKEEFFRLLTEHPQAVLLQPFLTEAALRFKDNLLAEKILSMDNSFNSKLLELISEEQKNAFLDNYIEQHLIAVLDILLDNRYQLLQHNMAERIIKRLAINPYQVAQPVYQRLALALPASLIKLLEAHANDDANDYQKRYFSNQAATMLRYIELRDRLHI</sequence>
<name>A0A9X2JGA0_9SPHI</name>
<evidence type="ECO:0000313" key="2">
    <source>
        <dbReference type="Proteomes" id="UP001155182"/>
    </source>
</evidence>
<reference evidence="1" key="1">
    <citation type="submission" date="2022-06" db="EMBL/GenBank/DDBJ databases">
        <title>Solitalea sp. MAHUQ-68 isolated from rhizospheric soil.</title>
        <authorList>
            <person name="Huq M.A."/>
        </authorList>
    </citation>
    <scope>NUCLEOTIDE SEQUENCE</scope>
    <source>
        <strain evidence="1">MAHUQ-68</strain>
    </source>
</reference>
<evidence type="ECO:0000313" key="1">
    <source>
        <dbReference type="EMBL" id="MCO4294221.1"/>
    </source>
</evidence>
<proteinExistence type="predicted"/>
<accession>A0A9X2JGA0</accession>
<keyword evidence="2" id="KW-1185">Reference proteome</keyword>
<dbReference type="EMBL" id="JAMWYS010000053">
    <property type="protein sequence ID" value="MCO4294221.1"/>
    <property type="molecule type" value="Genomic_DNA"/>
</dbReference>
<dbReference type="InterPro" id="IPR043746">
    <property type="entry name" value="DUF5691"/>
</dbReference>
<organism evidence="1 2">
    <name type="scientific">Solitalea agri</name>
    <dbReference type="NCBI Taxonomy" id="2953739"/>
    <lineage>
        <taxon>Bacteria</taxon>
        <taxon>Pseudomonadati</taxon>
        <taxon>Bacteroidota</taxon>
        <taxon>Sphingobacteriia</taxon>
        <taxon>Sphingobacteriales</taxon>
        <taxon>Sphingobacteriaceae</taxon>
        <taxon>Solitalea</taxon>
    </lineage>
</organism>
<dbReference type="RefSeq" id="WP_252589251.1">
    <property type="nucleotide sequence ID" value="NZ_JAMWYS010000053.1"/>
</dbReference>
<comment type="caution">
    <text evidence="1">The sequence shown here is derived from an EMBL/GenBank/DDBJ whole genome shotgun (WGS) entry which is preliminary data.</text>
</comment>
<dbReference type="AlphaFoldDB" id="A0A9X2JGA0"/>